<dbReference type="GO" id="GO:0000286">
    <property type="term" value="F:alanine dehydrogenase activity"/>
    <property type="evidence" value="ECO:0007669"/>
    <property type="project" value="TreeGrafter"/>
</dbReference>
<gene>
    <name evidence="2" type="ORF">S12H4_55361</name>
</gene>
<evidence type="ECO:0000313" key="2">
    <source>
        <dbReference type="EMBL" id="GAJ20913.1"/>
    </source>
</evidence>
<dbReference type="SMART" id="SM01003">
    <property type="entry name" value="AlaDh_PNT_N"/>
    <property type="match status" value="1"/>
</dbReference>
<reference evidence="2" key="1">
    <citation type="journal article" date="2014" name="Front. Microbiol.">
        <title>High frequency of phylogenetically diverse reductive dehalogenase-homologous genes in deep subseafloor sedimentary metagenomes.</title>
        <authorList>
            <person name="Kawai M."/>
            <person name="Futagami T."/>
            <person name="Toyoda A."/>
            <person name="Takaki Y."/>
            <person name="Nishi S."/>
            <person name="Hori S."/>
            <person name="Arai W."/>
            <person name="Tsubouchi T."/>
            <person name="Morono Y."/>
            <person name="Uchiyama I."/>
            <person name="Ito T."/>
            <person name="Fujiyama A."/>
            <person name="Inagaki F."/>
            <person name="Takami H."/>
        </authorList>
    </citation>
    <scope>NUCLEOTIDE SEQUENCE</scope>
    <source>
        <strain evidence="2">Expedition CK06-06</strain>
    </source>
</reference>
<comment type="caution">
    <text evidence="2">The sequence shown here is derived from an EMBL/GenBank/DDBJ whole genome shotgun (WGS) entry which is preliminary data.</text>
</comment>
<dbReference type="SUPFAM" id="SSF53383">
    <property type="entry name" value="PLP-dependent transferases"/>
    <property type="match status" value="1"/>
</dbReference>
<proteinExistence type="predicted"/>
<evidence type="ECO:0000259" key="1">
    <source>
        <dbReference type="SMART" id="SM01003"/>
    </source>
</evidence>
<dbReference type="InterPro" id="IPR015424">
    <property type="entry name" value="PyrdxlP-dep_Trfase"/>
</dbReference>
<organism evidence="2">
    <name type="scientific">marine sediment metagenome</name>
    <dbReference type="NCBI Taxonomy" id="412755"/>
    <lineage>
        <taxon>unclassified sequences</taxon>
        <taxon>metagenomes</taxon>
        <taxon>ecological metagenomes</taxon>
    </lineage>
</organism>
<dbReference type="InterPro" id="IPR015422">
    <property type="entry name" value="PyrdxlP-dep_Trfase_small"/>
</dbReference>
<feature type="non-terminal residue" evidence="2">
    <location>
        <position position="1"/>
    </location>
</feature>
<feature type="domain" description="Alanine dehydrogenase/pyridine nucleotide transhydrogenase N-terminal" evidence="1">
    <location>
        <begin position="4"/>
        <end position="110"/>
    </location>
</feature>
<dbReference type="AlphaFoldDB" id="X1UTS1"/>
<dbReference type="GO" id="GO:0005886">
    <property type="term" value="C:plasma membrane"/>
    <property type="evidence" value="ECO:0007669"/>
    <property type="project" value="TreeGrafter"/>
</dbReference>
<accession>X1UTS1</accession>
<dbReference type="InterPro" id="IPR007886">
    <property type="entry name" value="AlaDH/PNT_N"/>
</dbReference>
<sequence>LINVRNTSYLYFEKNYGEVLGYPDEDYQNMGANIVDREIIYKQDIICNIHAPEPVEQTLFCKGQTFFGFIDALQGRKITDFLLGMKITAIAWEEMFENGRTVFWRNNEIAGEAGVFHAFSYYGRLPYECSVAVIGTGNAGSAVIKLLEKTGIIVTPGIGYGEYGEGYVRIALTVDERRLEEAVERLEKSDIARRE</sequence>
<dbReference type="Gene3D" id="3.40.50.720">
    <property type="entry name" value="NAD(P)-binding Rossmann-like Domain"/>
    <property type="match status" value="1"/>
</dbReference>
<name>X1UTS1_9ZZZZ</name>
<dbReference type="Gene3D" id="3.90.1150.10">
    <property type="entry name" value="Aspartate Aminotransferase, domain 1"/>
    <property type="match status" value="1"/>
</dbReference>
<dbReference type="SUPFAM" id="SSF52283">
    <property type="entry name" value="Formate/glycerate dehydrogenase catalytic domain-like"/>
    <property type="match status" value="1"/>
</dbReference>
<dbReference type="Pfam" id="PF05222">
    <property type="entry name" value="AlaDh_PNT_N"/>
    <property type="match status" value="1"/>
</dbReference>
<dbReference type="PANTHER" id="PTHR42795:SF1">
    <property type="entry name" value="ALANINE DEHYDROGENASE"/>
    <property type="match status" value="1"/>
</dbReference>
<dbReference type="EMBL" id="BARW01035508">
    <property type="protein sequence ID" value="GAJ20913.1"/>
    <property type="molecule type" value="Genomic_DNA"/>
</dbReference>
<protein>
    <recommendedName>
        <fullName evidence="1">Alanine dehydrogenase/pyridine nucleotide transhydrogenase N-terminal domain-containing protein</fullName>
    </recommendedName>
</protein>
<dbReference type="GO" id="GO:0006524">
    <property type="term" value="P:alanine catabolic process"/>
    <property type="evidence" value="ECO:0007669"/>
    <property type="project" value="TreeGrafter"/>
</dbReference>
<dbReference type="PANTHER" id="PTHR42795">
    <property type="entry name" value="ALANINE DEHYDROGENASE"/>
    <property type="match status" value="1"/>
</dbReference>